<name>U2DXL1_9EURY</name>
<protein>
    <submittedName>
        <fullName evidence="1">Uncharacterized protein</fullName>
    </submittedName>
</protein>
<reference evidence="1 2" key="2">
    <citation type="journal article" date="2013" name="PLoS ONE">
        <title>INDIGO - INtegrated Data Warehouse of MIcrobial GenOmes with Examples from the Red Sea Extremophiles.</title>
        <authorList>
            <person name="Alam I."/>
            <person name="Antunes A."/>
            <person name="Kamau A.A."/>
            <person name="Ba Alawi W."/>
            <person name="Kalkatawi M."/>
            <person name="Stingl U."/>
            <person name="Bajic V.B."/>
        </authorList>
    </citation>
    <scope>NUCLEOTIDE SEQUENCE [LARGE SCALE GENOMIC DNA]</scope>
    <source>
        <strain evidence="1 2">SARL4B</strain>
    </source>
</reference>
<sequence>MNSVAITHFNPAIPAIVSSSPNLTVWHFYKRNEGISDGSGDRTDWDNGAGERITSLVTIGSRIDQGSGGNSTQEIQLSLTGFAYSEKDLG</sequence>
<evidence type="ECO:0000313" key="2">
    <source>
        <dbReference type="Proteomes" id="UP000003861"/>
    </source>
</evidence>
<dbReference type="EMBL" id="AFNT02000050">
    <property type="protein sequence ID" value="ERJ04938.1"/>
    <property type="molecule type" value="Genomic_DNA"/>
</dbReference>
<accession>U2DXL1</accession>
<dbReference type="Proteomes" id="UP000003861">
    <property type="component" value="Unassembled WGS sequence"/>
</dbReference>
<gene>
    <name evidence="1" type="ORF">HLRTI_003113</name>
</gene>
<comment type="caution">
    <text evidence="1">The sequence shown here is derived from an EMBL/GenBank/DDBJ whole genome shotgun (WGS) entry which is preliminary data.</text>
</comment>
<proteinExistence type="predicted"/>
<organism evidence="1 2">
    <name type="scientific">Halorhabdus tiamatea SARL4B</name>
    <dbReference type="NCBI Taxonomy" id="1033806"/>
    <lineage>
        <taxon>Archaea</taxon>
        <taxon>Methanobacteriati</taxon>
        <taxon>Methanobacteriota</taxon>
        <taxon>Stenosarchaea group</taxon>
        <taxon>Halobacteria</taxon>
        <taxon>Halobacteriales</taxon>
        <taxon>Haloarculaceae</taxon>
        <taxon>Halorhabdus</taxon>
    </lineage>
</organism>
<reference evidence="1 2" key="1">
    <citation type="journal article" date="2011" name="J. Bacteriol.">
        <title>Genome sequence of Halorhabdus tiamatea, the first archaeon isolated from a deep-sea anoxic brine lake.</title>
        <authorList>
            <person name="Antunes A."/>
            <person name="Alam I."/>
            <person name="Bajic V.B."/>
            <person name="Stingl U."/>
        </authorList>
    </citation>
    <scope>NUCLEOTIDE SEQUENCE [LARGE SCALE GENOMIC DNA]</scope>
    <source>
        <strain evidence="1 2">SARL4B</strain>
    </source>
</reference>
<dbReference type="AlphaFoldDB" id="U2DXL1"/>
<evidence type="ECO:0000313" key="1">
    <source>
        <dbReference type="EMBL" id="ERJ04938.1"/>
    </source>
</evidence>